<evidence type="ECO:0000313" key="4">
    <source>
        <dbReference type="Proteomes" id="UP001456524"/>
    </source>
</evidence>
<name>A0ABR1XGJ2_9PEZI</name>
<feature type="signal peptide" evidence="2">
    <location>
        <begin position="1"/>
        <end position="18"/>
    </location>
</feature>
<gene>
    <name evidence="3" type="ORF">IWX90DRAFT_444831</name>
</gene>
<feature type="region of interest" description="Disordered" evidence="1">
    <location>
        <begin position="55"/>
        <end position="93"/>
    </location>
</feature>
<keyword evidence="4" id="KW-1185">Reference proteome</keyword>
<evidence type="ECO:0000256" key="2">
    <source>
        <dbReference type="SAM" id="SignalP"/>
    </source>
</evidence>
<evidence type="ECO:0008006" key="5">
    <source>
        <dbReference type="Google" id="ProtNLM"/>
    </source>
</evidence>
<dbReference type="Proteomes" id="UP001456524">
    <property type="component" value="Unassembled WGS sequence"/>
</dbReference>
<reference evidence="3 4" key="1">
    <citation type="journal article" date="2022" name="G3 (Bethesda)">
        <title>Enemy or ally: a genomic approach to elucidate the lifestyle of Phyllosticta citrichinaensis.</title>
        <authorList>
            <person name="Buijs V.A."/>
            <person name="Groenewald J.Z."/>
            <person name="Haridas S."/>
            <person name="LaButti K.M."/>
            <person name="Lipzen A."/>
            <person name="Martin F.M."/>
            <person name="Barry K."/>
            <person name="Grigoriev I.V."/>
            <person name="Crous P.W."/>
            <person name="Seidl M.F."/>
        </authorList>
    </citation>
    <scope>NUCLEOTIDE SEQUENCE [LARGE SCALE GENOMIC DNA]</scope>
    <source>
        <strain evidence="3 4">CBS 129764</strain>
    </source>
</reference>
<organism evidence="3 4">
    <name type="scientific">Phyllosticta citrichinensis</name>
    <dbReference type="NCBI Taxonomy" id="1130410"/>
    <lineage>
        <taxon>Eukaryota</taxon>
        <taxon>Fungi</taxon>
        <taxon>Dikarya</taxon>
        <taxon>Ascomycota</taxon>
        <taxon>Pezizomycotina</taxon>
        <taxon>Dothideomycetes</taxon>
        <taxon>Dothideomycetes incertae sedis</taxon>
        <taxon>Botryosphaeriales</taxon>
        <taxon>Phyllostictaceae</taxon>
        <taxon>Phyllosticta</taxon>
    </lineage>
</organism>
<dbReference type="EMBL" id="JBBWUH010000012">
    <property type="protein sequence ID" value="KAK8153663.1"/>
    <property type="molecule type" value="Genomic_DNA"/>
</dbReference>
<protein>
    <recommendedName>
        <fullName evidence="5">Secreted protein</fullName>
    </recommendedName>
</protein>
<proteinExistence type="predicted"/>
<feature type="chain" id="PRO_5046694875" description="Secreted protein" evidence="2">
    <location>
        <begin position="19"/>
        <end position="93"/>
    </location>
</feature>
<sequence>MDGWMVLLLLLLSARARAAGTGWIGHAEQRTQWIAVCLFGVRLLGKRPRSFVQSAQTSASARRTAPDAQMEGRRIHSIRTARDPRLALSLRSP</sequence>
<accession>A0ABR1XGJ2</accession>
<evidence type="ECO:0000256" key="1">
    <source>
        <dbReference type="SAM" id="MobiDB-lite"/>
    </source>
</evidence>
<keyword evidence="2" id="KW-0732">Signal</keyword>
<evidence type="ECO:0000313" key="3">
    <source>
        <dbReference type="EMBL" id="KAK8153663.1"/>
    </source>
</evidence>
<comment type="caution">
    <text evidence="3">The sequence shown here is derived from an EMBL/GenBank/DDBJ whole genome shotgun (WGS) entry which is preliminary data.</text>
</comment>
<feature type="compositionally biased region" description="Basic and acidic residues" evidence="1">
    <location>
        <begin position="70"/>
        <end position="85"/>
    </location>
</feature>